<dbReference type="PANTHER" id="PTHR31379">
    <property type="entry name" value="F-BOX C PROTEIN-RELATED-RELATED"/>
    <property type="match status" value="1"/>
</dbReference>
<name>E3M9S5_CAERE</name>
<keyword evidence="2" id="KW-1185">Reference proteome</keyword>
<dbReference type="eggNOG" id="ENOG502TJE4">
    <property type="taxonomic scope" value="Eukaryota"/>
</dbReference>
<dbReference type="InterPro" id="IPR021942">
    <property type="entry name" value="DUF3557"/>
</dbReference>
<dbReference type="InParanoid" id="E3M9S5"/>
<gene>
    <name evidence="1" type="ORF">CRE_14727</name>
</gene>
<dbReference type="Proteomes" id="UP000008281">
    <property type="component" value="Unassembled WGS sequence"/>
</dbReference>
<dbReference type="PANTHER" id="PTHR31379:SF1">
    <property type="entry name" value="F-BOX C PROTEIN-RELATED"/>
    <property type="match status" value="1"/>
</dbReference>
<accession>E3M9S5</accession>
<dbReference type="OMA" id="CEANIYK"/>
<dbReference type="OrthoDB" id="10633971at2759"/>
<reference evidence="1" key="1">
    <citation type="submission" date="2007-07" db="EMBL/GenBank/DDBJ databases">
        <title>PCAP assembly of the Caenorhabditis remanei genome.</title>
        <authorList>
            <consortium name="The Caenorhabditis remanei Sequencing Consortium"/>
            <person name="Wilson R.K."/>
        </authorList>
    </citation>
    <scope>NUCLEOTIDE SEQUENCE [LARGE SCALE GENOMIC DNA]</scope>
    <source>
        <strain evidence="1">PB4641</strain>
    </source>
</reference>
<dbReference type="AlphaFoldDB" id="E3M9S5"/>
<sequence>MRNKQLTYPSLQVILQYMEANKRIHLSHSAPALRTAERCVHLSIDSLSITPCCIQINSLAYAVGLIRHGSLPVGAQEMNKFGGSAYDITEFGEIDHSVDSLLSPGDVVLKDVEADEEDEEMTTVEVDELLRGEEKRLKILKNKKWNEKRQEEIDEIEHLIFAWKNRRDNKKPDYTCYLKMSIVSVSDVKRVEYMEYNKKLYEGIKYLATKILSHRYPIQVNILNIYTEGGVLRLPPTMRLKPRKITMGCNFNENWESLEKILPDPMEGGLNELKLIVTSKFDKPENNCHSVVTTAKSLILEFDEDSDSLTYFDGTIMRSKNQSVYVTNGYPTRGQLTMLIDKILEDKREIGTRFTFGVHNKKMLLKLMSAMRERKNAIRGGYFDWR</sequence>
<dbReference type="HOGENOM" id="CLU_042576_0_1_1"/>
<proteinExistence type="predicted"/>
<dbReference type="Pfam" id="PF12078">
    <property type="entry name" value="DUF3557"/>
    <property type="match status" value="1"/>
</dbReference>
<dbReference type="EMBL" id="DS268430">
    <property type="protein sequence ID" value="EFO96151.1"/>
    <property type="molecule type" value="Genomic_DNA"/>
</dbReference>
<evidence type="ECO:0000313" key="2">
    <source>
        <dbReference type="Proteomes" id="UP000008281"/>
    </source>
</evidence>
<protein>
    <submittedName>
        <fullName evidence="1">Uncharacterized protein</fullName>
    </submittedName>
</protein>
<evidence type="ECO:0000313" key="1">
    <source>
        <dbReference type="EMBL" id="EFO96151.1"/>
    </source>
</evidence>
<organism evidence="2">
    <name type="scientific">Caenorhabditis remanei</name>
    <name type="common">Caenorhabditis vulgaris</name>
    <dbReference type="NCBI Taxonomy" id="31234"/>
    <lineage>
        <taxon>Eukaryota</taxon>
        <taxon>Metazoa</taxon>
        <taxon>Ecdysozoa</taxon>
        <taxon>Nematoda</taxon>
        <taxon>Chromadorea</taxon>
        <taxon>Rhabditida</taxon>
        <taxon>Rhabditina</taxon>
        <taxon>Rhabditomorpha</taxon>
        <taxon>Rhabditoidea</taxon>
        <taxon>Rhabditidae</taxon>
        <taxon>Peloderinae</taxon>
        <taxon>Caenorhabditis</taxon>
    </lineage>
</organism>